<evidence type="ECO:0000256" key="2">
    <source>
        <dbReference type="ARBA" id="ARBA00034247"/>
    </source>
</evidence>
<feature type="transmembrane region" description="Helical" evidence="3">
    <location>
        <begin position="42"/>
        <end position="62"/>
    </location>
</feature>
<dbReference type="SMART" id="SM00267">
    <property type="entry name" value="GGDEF"/>
    <property type="match status" value="1"/>
</dbReference>
<dbReference type="EMBL" id="VZPB01000029">
    <property type="protein sequence ID" value="KAB0580815.1"/>
    <property type="molecule type" value="Genomic_DNA"/>
</dbReference>
<dbReference type="InterPro" id="IPR029787">
    <property type="entry name" value="Nucleotide_cyclase"/>
</dbReference>
<dbReference type="CDD" id="cd01949">
    <property type="entry name" value="GGDEF"/>
    <property type="match status" value="1"/>
</dbReference>
<feature type="transmembrane region" description="Helical" evidence="3">
    <location>
        <begin position="100"/>
        <end position="122"/>
    </location>
</feature>
<feature type="transmembrane region" description="Helical" evidence="3">
    <location>
        <begin position="171"/>
        <end position="190"/>
    </location>
</feature>
<dbReference type="Proteomes" id="UP000430120">
    <property type="component" value="Unassembled WGS sequence"/>
</dbReference>
<keyword evidence="3" id="KW-0472">Membrane</keyword>
<feature type="domain" description="GGDEF" evidence="4">
    <location>
        <begin position="239"/>
        <end position="364"/>
    </location>
</feature>
<feature type="transmembrane region" description="Helical" evidence="3">
    <location>
        <begin position="68"/>
        <end position="88"/>
    </location>
</feature>
<evidence type="ECO:0000256" key="1">
    <source>
        <dbReference type="ARBA" id="ARBA00012528"/>
    </source>
</evidence>
<dbReference type="OrthoDB" id="9812260at2"/>
<evidence type="ECO:0000256" key="3">
    <source>
        <dbReference type="SAM" id="Phobius"/>
    </source>
</evidence>
<dbReference type="PANTHER" id="PTHR45138:SF9">
    <property type="entry name" value="DIGUANYLATE CYCLASE DGCM-RELATED"/>
    <property type="match status" value="1"/>
</dbReference>
<dbReference type="Gene3D" id="3.30.70.270">
    <property type="match status" value="1"/>
</dbReference>
<dbReference type="GO" id="GO:1902201">
    <property type="term" value="P:negative regulation of bacterial-type flagellum-dependent cell motility"/>
    <property type="evidence" value="ECO:0007669"/>
    <property type="project" value="TreeGrafter"/>
</dbReference>
<feature type="transmembrane region" description="Helical" evidence="3">
    <location>
        <begin position="142"/>
        <end position="164"/>
    </location>
</feature>
<dbReference type="NCBIfam" id="TIGR00254">
    <property type="entry name" value="GGDEF"/>
    <property type="match status" value="1"/>
</dbReference>
<dbReference type="PANTHER" id="PTHR45138">
    <property type="entry name" value="REGULATORY COMPONENTS OF SENSORY TRANSDUCTION SYSTEM"/>
    <property type="match status" value="1"/>
</dbReference>
<keyword evidence="3" id="KW-0812">Transmembrane</keyword>
<dbReference type="InterPro" id="IPR050469">
    <property type="entry name" value="Diguanylate_Cyclase"/>
</dbReference>
<accession>A0A643FBL7</accession>
<dbReference type="InterPro" id="IPR000160">
    <property type="entry name" value="GGDEF_dom"/>
</dbReference>
<comment type="caution">
    <text evidence="5">The sequence shown here is derived from an EMBL/GenBank/DDBJ whole genome shotgun (WGS) entry which is preliminary data.</text>
</comment>
<dbReference type="Pfam" id="PF00990">
    <property type="entry name" value="GGDEF"/>
    <property type="match status" value="1"/>
</dbReference>
<dbReference type="GO" id="GO:0005886">
    <property type="term" value="C:plasma membrane"/>
    <property type="evidence" value="ECO:0007669"/>
    <property type="project" value="TreeGrafter"/>
</dbReference>
<name>A0A643FBL7_IDEDE</name>
<proteinExistence type="predicted"/>
<dbReference type="GO" id="GO:0052621">
    <property type="term" value="F:diguanylate cyclase activity"/>
    <property type="evidence" value="ECO:0007669"/>
    <property type="project" value="UniProtKB-EC"/>
</dbReference>
<keyword evidence="3" id="KW-1133">Transmembrane helix</keyword>
<protein>
    <recommendedName>
        <fullName evidence="1">diguanylate cyclase</fullName>
        <ecNumber evidence="1">2.7.7.65</ecNumber>
    </recommendedName>
</protein>
<dbReference type="EC" id="2.7.7.65" evidence="1"/>
<evidence type="ECO:0000313" key="6">
    <source>
        <dbReference type="Proteomes" id="UP000430120"/>
    </source>
</evidence>
<dbReference type="GO" id="GO:0043709">
    <property type="term" value="P:cell adhesion involved in single-species biofilm formation"/>
    <property type="evidence" value="ECO:0007669"/>
    <property type="project" value="TreeGrafter"/>
</dbReference>
<gene>
    <name evidence="5" type="ORF">F7Q92_12855</name>
</gene>
<reference evidence="5 6" key="1">
    <citation type="submission" date="2019-09" db="EMBL/GenBank/DDBJ databases">
        <title>Draft genome sequences of 48 bacterial type strains from the CCUG.</title>
        <authorList>
            <person name="Tunovic T."/>
            <person name="Pineiro-Iglesias B."/>
            <person name="Unosson C."/>
            <person name="Inganas E."/>
            <person name="Ohlen M."/>
            <person name="Cardew S."/>
            <person name="Jensie-Markopoulos S."/>
            <person name="Salva-Serra F."/>
            <person name="Jaen-Luchoro D."/>
            <person name="Karlsson R."/>
            <person name="Svensson-Stadler L."/>
            <person name="Chun J."/>
            <person name="Moore E."/>
        </authorList>
    </citation>
    <scope>NUCLEOTIDE SEQUENCE [LARGE SCALE GENOMIC DNA]</scope>
    <source>
        <strain evidence="5 6">CCUG 30977</strain>
    </source>
</reference>
<keyword evidence="6" id="KW-1185">Reference proteome</keyword>
<evidence type="ECO:0000313" key="5">
    <source>
        <dbReference type="EMBL" id="KAB0580815.1"/>
    </source>
</evidence>
<sequence length="369" mass="40035">MVSGGTMHFSRRIEHLDRQDDFRDPAEQQLFRQVTVRDTRSLATAIQGFGWTVWLASVLLRHPPALDLVAAGIAGLGMLAAMALTWSARGPVANGIARCLYIVFLTLGLKADILVTSVPVFWVLPLGAAVTVGMSPIFTGWISYGVSAVAVWSILLLGQLEALLQTDDADWVLLFLLSVMALGVTLNLLFRHERQRIFLSQRELARLAFRDGLTGVHNRRSFMLAVDEHLRQTIGLDRDPGHLVLIDVDDFKQINDRHGHDIGDQVLAAVAQAIERCAAPQVCGRLGGEEFGVLHAAGVDPETFGRRLCEAVAQLNAAGLPTTVSVGIAPFRAEDPVSVTFRAADEALYCAKRQGKNRCVLTSSTAAPG</sequence>
<dbReference type="PROSITE" id="PS50887">
    <property type="entry name" value="GGDEF"/>
    <property type="match status" value="1"/>
</dbReference>
<dbReference type="SUPFAM" id="SSF55073">
    <property type="entry name" value="Nucleotide cyclase"/>
    <property type="match status" value="1"/>
</dbReference>
<dbReference type="InterPro" id="IPR043128">
    <property type="entry name" value="Rev_trsase/Diguanyl_cyclase"/>
</dbReference>
<comment type="catalytic activity">
    <reaction evidence="2">
        <text>2 GTP = 3',3'-c-di-GMP + 2 diphosphate</text>
        <dbReference type="Rhea" id="RHEA:24898"/>
        <dbReference type="ChEBI" id="CHEBI:33019"/>
        <dbReference type="ChEBI" id="CHEBI:37565"/>
        <dbReference type="ChEBI" id="CHEBI:58805"/>
        <dbReference type="EC" id="2.7.7.65"/>
    </reaction>
</comment>
<dbReference type="AlphaFoldDB" id="A0A643FBL7"/>
<evidence type="ECO:0000259" key="4">
    <source>
        <dbReference type="PROSITE" id="PS50887"/>
    </source>
</evidence>
<organism evidence="5 6">
    <name type="scientific">Ideonella dechloratans</name>
    <dbReference type="NCBI Taxonomy" id="36863"/>
    <lineage>
        <taxon>Bacteria</taxon>
        <taxon>Pseudomonadati</taxon>
        <taxon>Pseudomonadota</taxon>
        <taxon>Betaproteobacteria</taxon>
        <taxon>Burkholderiales</taxon>
        <taxon>Sphaerotilaceae</taxon>
        <taxon>Ideonella</taxon>
    </lineage>
</organism>